<name>A0A1U7XS36_NICSY</name>
<dbReference type="AlphaFoldDB" id="A0A1U7XS36"/>
<organism evidence="1 2">
    <name type="scientific">Nicotiana sylvestris</name>
    <name type="common">Wood tobacco</name>
    <name type="synonym">South American tobacco</name>
    <dbReference type="NCBI Taxonomy" id="4096"/>
    <lineage>
        <taxon>Eukaryota</taxon>
        <taxon>Viridiplantae</taxon>
        <taxon>Streptophyta</taxon>
        <taxon>Embryophyta</taxon>
        <taxon>Tracheophyta</taxon>
        <taxon>Spermatophyta</taxon>
        <taxon>Magnoliopsida</taxon>
        <taxon>eudicotyledons</taxon>
        <taxon>Gunneridae</taxon>
        <taxon>Pentapetalae</taxon>
        <taxon>asterids</taxon>
        <taxon>lamiids</taxon>
        <taxon>Solanales</taxon>
        <taxon>Solanaceae</taxon>
        <taxon>Nicotianoideae</taxon>
        <taxon>Nicotianeae</taxon>
        <taxon>Nicotiana</taxon>
    </lineage>
</organism>
<dbReference type="RefSeq" id="XP_009789295.1">
    <property type="nucleotide sequence ID" value="XM_009790993.1"/>
</dbReference>
<reference evidence="1" key="1">
    <citation type="journal article" date="2013" name="Genome Biol.">
        <title>Reference genomes and transcriptomes of Nicotiana sylvestris and Nicotiana tomentosiformis.</title>
        <authorList>
            <person name="Sierro N."/>
            <person name="Battey J.N."/>
            <person name="Ouadi S."/>
            <person name="Bovet L."/>
            <person name="Goepfert S."/>
            <person name="Bakaher N."/>
            <person name="Peitsch M.C."/>
            <person name="Ivanov N.V."/>
        </authorList>
    </citation>
    <scope>NUCLEOTIDE SEQUENCE [LARGE SCALE GENOMIC DNA]</scope>
</reference>
<keyword evidence="1" id="KW-1185">Reference proteome</keyword>
<proteinExistence type="predicted"/>
<sequence>MVPDLRTNPVERLDDLDCRMRQTEGDSANISCDSEGDRQTAATNVVEIFSNFEGLQQKQIEDLAYRAQEADMVTAMQQAIDNLTGQLNVVNAALQGLLRGGGNQIRGAVNLAPVPQKLKILESKPYYGARNAKEMENFIFDIEQYFDAVGEIEEDKKVATTAMYLQGDAKL</sequence>
<reference evidence="2" key="2">
    <citation type="submission" date="2025-08" db="UniProtKB">
        <authorList>
            <consortium name="RefSeq"/>
        </authorList>
    </citation>
    <scope>IDENTIFICATION</scope>
    <source>
        <tissue evidence="2">Leaf</tissue>
    </source>
</reference>
<accession>A0A1U7XS36</accession>
<dbReference type="Proteomes" id="UP000189701">
    <property type="component" value="Unplaced"/>
</dbReference>
<protein>
    <submittedName>
        <fullName evidence="2">Uncharacterized protein LOC104236942</fullName>
    </submittedName>
</protein>
<evidence type="ECO:0000313" key="1">
    <source>
        <dbReference type="Proteomes" id="UP000189701"/>
    </source>
</evidence>
<gene>
    <name evidence="2" type="primary">LOC104236942</name>
</gene>
<evidence type="ECO:0000313" key="2">
    <source>
        <dbReference type="RefSeq" id="XP_009789295.1"/>
    </source>
</evidence>